<protein>
    <submittedName>
        <fullName evidence="6">Ferredoxin subunit of nitrite reductase or a ring-hydroxylating dioxygenase</fullName>
    </submittedName>
</protein>
<evidence type="ECO:0000256" key="2">
    <source>
        <dbReference type="ARBA" id="ARBA00022723"/>
    </source>
</evidence>
<dbReference type="PANTHER" id="PTHR40261">
    <property type="match status" value="1"/>
</dbReference>
<dbReference type="EMBL" id="FOOQ01000001">
    <property type="protein sequence ID" value="SFF91410.1"/>
    <property type="molecule type" value="Genomic_DNA"/>
</dbReference>
<keyword evidence="1" id="KW-0001">2Fe-2S</keyword>
<dbReference type="Proteomes" id="UP000198876">
    <property type="component" value="Unassembled WGS sequence"/>
</dbReference>
<dbReference type="Pfam" id="PF00355">
    <property type="entry name" value="Rieske"/>
    <property type="match status" value="1"/>
</dbReference>
<keyword evidence="6" id="KW-0223">Dioxygenase</keyword>
<dbReference type="OrthoDB" id="250454at2157"/>
<dbReference type="RefSeq" id="WP_092888625.1">
    <property type="nucleotide sequence ID" value="NZ_FOOQ01000001.1"/>
</dbReference>
<dbReference type="PANTHER" id="PTHR40261:SF1">
    <property type="entry name" value="RIESKE DOMAIN-CONTAINING PROTEIN"/>
    <property type="match status" value="1"/>
</dbReference>
<sequence>MDDSRRIAATDDVPDDGTLLCTLSGGDEKTEAILTRLDDGTIVAFANYCPHWTDVRLDKGSSALVRDGELVCQKHGATFERDSGVCNFGPCEGAMLETIDVVAENGSVLLTDDDYAFESLGASQEYDRSSGNQIGF</sequence>
<evidence type="ECO:0000313" key="7">
    <source>
        <dbReference type="Proteomes" id="UP000198876"/>
    </source>
</evidence>
<evidence type="ECO:0000256" key="3">
    <source>
        <dbReference type="ARBA" id="ARBA00023004"/>
    </source>
</evidence>
<evidence type="ECO:0000259" key="5">
    <source>
        <dbReference type="PROSITE" id="PS51296"/>
    </source>
</evidence>
<keyword evidence="2" id="KW-0479">Metal-binding</keyword>
<evidence type="ECO:0000256" key="1">
    <source>
        <dbReference type="ARBA" id="ARBA00022714"/>
    </source>
</evidence>
<keyword evidence="4" id="KW-0411">Iron-sulfur</keyword>
<dbReference type="GO" id="GO:0051213">
    <property type="term" value="F:dioxygenase activity"/>
    <property type="evidence" value="ECO:0007669"/>
    <property type="project" value="UniProtKB-KW"/>
</dbReference>
<dbReference type="InterPro" id="IPR036922">
    <property type="entry name" value="Rieske_2Fe-2S_sf"/>
</dbReference>
<dbReference type="InterPro" id="IPR017941">
    <property type="entry name" value="Rieske_2Fe-2S"/>
</dbReference>
<dbReference type="PROSITE" id="PS51296">
    <property type="entry name" value="RIESKE"/>
    <property type="match status" value="1"/>
</dbReference>
<dbReference type="CDD" id="cd03467">
    <property type="entry name" value="Rieske"/>
    <property type="match status" value="1"/>
</dbReference>
<proteinExistence type="predicted"/>
<name>A0A1I2MKG8_9EURY</name>
<accession>A0A1I2MKG8</accession>
<keyword evidence="6" id="KW-0560">Oxidoreductase</keyword>
<dbReference type="SUPFAM" id="SSF50022">
    <property type="entry name" value="ISP domain"/>
    <property type="match status" value="1"/>
</dbReference>
<keyword evidence="7" id="KW-1185">Reference proteome</keyword>
<dbReference type="STRING" id="553467.SAMN04488063_0773"/>
<reference evidence="7" key="1">
    <citation type="submission" date="2016-10" db="EMBL/GenBank/DDBJ databases">
        <authorList>
            <person name="Varghese N."/>
            <person name="Submissions S."/>
        </authorList>
    </citation>
    <scope>NUCLEOTIDE SEQUENCE [LARGE SCALE GENOMIC DNA]</scope>
    <source>
        <strain evidence="7">CGMCC 1.7739</strain>
    </source>
</reference>
<dbReference type="AlphaFoldDB" id="A0A1I2MKG8"/>
<dbReference type="GO" id="GO:0051537">
    <property type="term" value="F:2 iron, 2 sulfur cluster binding"/>
    <property type="evidence" value="ECO:0007669"/>
    <property type="project" value="UniProtKB-KW"/>
</dbReference>
<gene>
    <name evidence="6" type="ORF">SAMN04488063_0773</name>
</gene>
<evidence type="ECO:0000313" key="6">
    <source>
        <dbReference type="EMBL" id="SFF91410.1"/>
    </source>
</evidence>
<dbReference type="Gene3D" id="2.102.10.10">
    <property type="entry name" value="Rieske [2Fe-2S] iron-sulphur domain"/>
    <property type="match status" value="1"/>
</dbReference>
<evidence type="ECO:0000256" key="4">
    <source>
        <dbReference type="ARBA" id="ARBA00023014"/>
    </source>
</evidence>
<keyword evidence="3" id="KW-0408">Iron</keyword>
<feature type="domain" description="Rieske" evidence="5">
    <location>
        <begin position="5"/>
        <end position="110"/>
    </location>
</feature>
<organism evidence="6 7">
    <name type="scientific">Halopelagius inordinatus</name>
    <dbReference type="NCBI Taxonomy" id="553467"/>
    <lineage>
        <taxon>Archaea</taxon>
        <taxon>Methanobacteriati</taxon>
        <taxon>Methanobacteriota</taxon>
        <taxon>Stenosarchaea group</taxon>
        <taxon>Halobacteria</taxon>
        <taxon>Halobacteriales</taxon>
        <taxon>Haloferacaceae</taxon>
    </lineage>
</organism>
<dbReference type="GO" id="GO:0046872">
    <property type="term" value="F:metal ion binding"/>
    <property type="evidence" value="ECO:0007669"/>
    <property type="project" value="UniProtKB-KW"/>
</dbReference>